<dbReference type="Gramene" id="AET1Gv20797000.10">
    <property type="protein sequence ID" value="AET1Gv20797000.10"/>
    <property type="gene ID" value="AET1Gv20797000"/>
</dbReference>
<accession>A0A452ZIR2</accession>
<sequence length="73" mass="7963">MVNVRWNRRRRSCNGLVPELWTRRAATASFSRRVVGGYDGGAATSSGARGRGAATPRLSAHACEREQRCSRGT</sequence>
<dbReference type="EnsemblPlants" id="AET1Gv20797000.10">
    <property type="protein sequence ID" value="AET1Gv20797000.10"/>
    <property type="gene ID" value="AET1Gv20797000"/>
</dbReference>
<keyword evidence="3" id="KW-1185">Reference proteome</keyword>
<dbReference type="AlphaFoldDB" id="A0A452ZIR2"/>
<feature type="compositionally biased region" description="Basic and acidic residues" evidence="1">
    <location>
        <begin position="62"/>
        <end position="73"/>
    </location>
</feature>
<reference evidence="3" key="1">
    <citation type="journal article" date="2014" name="Science">
        <title>Ancient hybridizations among the ancestral genomes of bread wheat.</title>
        <authorList>
            <consortium name="International Wheat Genome Sequencing Consortium,"/>
            <person name="Marcussen T."/>
            <person name="Sandve S.R."/>
            <person name="Heier L."/>
            <person name="Spannagl M."/>
            <person name="Pfeifer M."/>
            <person name="Jakobsen K.S."/>
            <person name="Wulff B.B."/>
            <person name="Steuernagel B."/>
            <person name="Mayer K.F."/>
            <person name="Olsen O.A."/>
        </authorList>
    </citation>
    <scope>NUCLEOTIDE SEQUENCE [LARGE SCALE GENOMIC DNA]</scope>
    <source>
        <strain evidence="3">cv. AL8/78</strain>
    </source>
</reference>
<reference evidence="2" key="3">
    <citation type="journal article" date="2017" name="Nature">
        <title>Genome sequence of the progenitor of the wheat D genome Aegilops tauschii.</title>
        <authorList>
            <person name="Luo M.C."/>
            <person name="Gu Y.Q."/>
            <person name="Puiu D."/>
            <person name="Wang H."/>
            <person name="Twardziok S.O."/>
            <person name="Deal K.R."/>
            <person name="Huo N."/>
            <person name="Zhu T."/>
            <person name="Wang L."/>
            <person name="Wang Y."/>
            <person name="McGuire P.E."/>
            <person name="Liu S."/>
            <person name="Long H."/>
            <person name="Ramasamy R.K."/>
            <person name="Rodriguez J.C."/>
            <person name="Van S.L."/>
            <person name="Yuan L."/>
            <person name="Wang Z."/>
            <person name="Xia Z."/>
            <person name="Xiao L."/>
            <person name="Anderson O.D."/>
            <person name="Ouyang S."/>
            <person name="Liang Y."/>
            <person name="Zimin A.V."/>
            <person name="Pertea G."/>
            <person name="Qi P."/>
            <person name="Bennetzen J.L."/>
            <person name="Dai X."/>
            <person name="Dawson M.W."/>
            <person name="Muller H.G."/>
            <person name="Kugler K."/>
            <person name="Rivarola-Duarte L."/>
            <person name="Spannagl M."/>
            <person name="Mayer K.F.X."/>
            <person name="Lu F.H."/>
            <person name="Bevan M.W."/>
            <person name="Leroy P."/>
            <person name="Li P."/>
            <person name="You F.M."/>
            <person name="Sun Q."/>
            <person name="Liu Z."/>
            <person name="Lyons E."/>
            <person name="Wicker T."/>
            <person name="Salzberg S.L."/>
            <person name="Devos K.M."/>
            <person name="Dvorak J."/>
        </authorList>
    </citation>
    <scope>NUCLEOTIDE SEQUENCE [LARGE SCALE GENOMIC DNA]</scope>
    <source>
        <strain evidence="2">cv. AL8/78</strain>
    </source>
</reference>
<dbReference type="Proteomes" id="UP000015105">
    <property type="component" value="Chromosome 1D"/>
</dbReference>
<evidence type="ECO:0000313" key="3">
    <source>
        <dbReference type="Proteomes" id="UP000015105"/>
    </source>
</evidence>
<reference evidence="2" key="4">
    <citation type="submission" date="2019-03" db="UniProtKB">
        <authorList>
            <consortium name="EnsemblPlants"/>
        </authorList>
    </citation>
    <scope>IDENTIFICATION</scope>
</reference>
<feature type="region of interest" description="Disordered" evidence="1">
    <location>
        <begin position="38"/>
        <end position="73"/>
    </location>
</feature>
<feature type="compositionally biased region" description="Low complexity" evidence="1">
    <location>
        <begin position="41"/>
        <end position="55"/>
    </location>
</feature>
<proteinExistence type="predicted"/>
<organism evidence="2 3">
    <name type="scientific">Aegilops tauschii subsp. strangulata</name>
    <name type="common">Goatgrass</name>
    <dbReference type="NCBI Taxonomy" id="200361"/>
    <lineage>
        <taxon>Eukaryota</taxon>
        <taxon>Viridiplantae</taxon>
        <taxon>Streptophyta</taxon>
        <taxon>Embryophyta</taxon>
        <taxon>Tracheophyta</taxon>
        <taxon>Spermatophyta</taxon>
        <taxon>Magnoliopsida</taxon>
        <taxon>Liliopsida</taxon>
        <taxon>Poales</taxon>
        <taxon>Poaceae</taxon>
        <taxon>BOP clade</taxon>
        <taxon>Pooideae</taxon>
        <taxon>Triticodae</taxon>
        <taxon>Triticeae</taxon>
        <taxon>Triticinae</taxon>
        <taxon>Aegilops</taxon>
    </lineage>
</organism>
<reference evidence="2" key="5">
    <citation type="journal article" date="2021" name="G3 (Bethesda)">
        <title>Aegilops tauschii genome assembly Aet v5.0 features greater sequence contiguity and improved annotation.</title>
        <authorList>
            <person name="Wang L."/>
            <person name="Zhu T."/>
            <person name="Rodriguez J.C."/>
            <person name="Deal K.R."/>
            <person name="Dubcovsky J."/>
            <person name="McGuire P.E."/>
            <person name="Lux T."/>
            <person name="Spannagl M."/>
            <person name="Mayer K.F.X."/>
            <person name="Baldrich P."/>
            <person name="Meyers B.C."/>
            <person name="Huo N."/>
            <person name="Gu Y.Q."/>
            <person name="Zhou H."/>
            <person name="Devos K.M."/>
            <person name="Bennetzen J.L."/>
            <person name="Unver T."/>
            <person name="Budak H."/>
            <person name="Gulick P.J."/>
            <person name="Galiba G."/>
            <person name="Kalapos B."/>
            <person name="Nelson D.R."/>
            <person name="Li P."/>
            <person name="You F.M."/>
            <person name="Luo M.C."/>
            <person name="Dvorak J."/>
        </authorList>
    </citation>
    <scope>NUCLEOTIDE SEQUENCE [LARGE SCALE GENOMIC DNA]</scope>
    <source>
        <strain evidence="2">cv. AL8/78</strain>
    </source>
</reference>
<protein>
    <submittedName>
        <fullName evidence="2">Uncharacterized protein</fullName>
    </submittedName>
</protein>
<evidence type="ECO:0000256" key="1">
    <source>
        <dbReference type="SAM" id="MobiDB-lite"/>
    </source>
</evidence>
<name>A0A452ZIR2_AEGTS</name>
<evidence type="ECO:0000313" key="2">
    <source>
        <dbReference type="EnsemblPlants" id="AET1Gv20797000.10"/>
    </source>
</evidence>
<reference evidence="3" key="2">
    <citation type="journal article" date="2017" name="Nat. Plants">
        <title>The Aegilops tauschii genome reveals multiple impacts of transposons.</title>
        <authorList>
            <person name="Zhao G."/>
            <person name="Zou C."/>
            <person name="Li K."/>
            <person name="Wang K."/>
            <person name="Li T."/>
            <person name="Gao L."/>
            <person name="Zhang X."/>
            <person name="Wang H."/>
            <person name="Yang Z."/>
            <person name="Liu X."/>
            <person name="Jiang W."/>
            <person name="Mao L."/>
            <person name="Kong X."/>
            <person name="Jiao Y."/>
            <person name="Jia J."/>
        </authorList>
    </citation>
    <scope>NUCLEOTIDE SEQUENCE [LARGE SCALE GENOMIC DNA]</scope>
    <source>
        <strain evidence="3">cv. AL8/78</strain>
    </source>
</reference>